<dbReference type="Proteomes" id="UP001549749">
    <property type="component" value="Unassembled WGS sequence"/>
</dbReference>
<dbReference type="PANTHER" id="PTHR30383">
    <property type="entry name" value="THIOESTERASE 1/PROTEASE 1/LYSOPHOSPHOLIPASE L1"/>
    <property type="match status" value="1"/>
</dbReference>
<evidence type="ECO:0000259" key="1">
    <source>
        <dbReference type="Pfam" id="PF13472"/>
    </source>
</evidence>
<protein>
    <submittedName>
        <fullName evidence="2">SGNH/GDSL hydrolase family protein</fullName>
        <ecNumber evidence="2">3.1.-.-</ecNumber>
    </submittedName>
</protein>
<gene>
    <name evidence="2" type="ORF">ABR189_12230</name>
</gene>
<accession>A0ABV2T537</accession>
<dbReference type="GO" id="GO:0016787">
    <property type="term" value="F:hydrolase activity"/>
    <property type="evidence" value="ECO:0007669"/>
    <property type="project" value="UniProtKB-KW"/>
</dbReference>
<keyword evidence="3" id="KW-1185">Reference proteome</keyword>
<evidence type="ECO:0000313" key="2">
    <source>
        <dbReference type="EMBL" id="MET6998146.1"/>
    </source>
</evidence>
<proteinExistence type="predicted"/>
<dbReference type="EMBL" id="JBEXAC010000001">
    <property type="protein sequence ID" value="MET6998146.1"/>
    <property type="molecule type" value="Genomic_DNA"/>
</dbReference>
<sequence>MIRPFNKRKHEFGQLQGMLKAKAPLIWVFTGDSITQGAKHTNGFRSYQEVFSERIRWELSRVRDFVINTGVSGNTTANVLPDFDWRVAQFKPAVVSLMIGTNDCASDRRVAPDDFRKNLQLLVTKIRELKAIPLLQTPNIIRIQDAPERATLPDYIKIIQTVAEEQNVILIDQWEYWTAMAAQHDIRSTWLKDPLHPNGTGHLEMARLIFKELEIFDPASFTCSANIHENIK</sequence>
<dbReference type="Gene3D" id="3.40.50.1110">
    <property type="entry name" value="SGNH hydrolase"/>
    <property type="match status" value="1"/>
</dbReference>
<dbReference type="EC" id="3.1.-.-" evidence="2"/>
<dbReference type="Pfam" id="PF13472">
    <property type="entry name" value="Lipase_GDSL_2"/>
    <property type="match status" value="1"/>
</dbReference>
<evidence type="ECO:0000313" key="3">
    <source>
        <dbReference type="Proteomes" id="UP001549749"/>
    </source>
</evidence>
<dbReference type="InterPro" id="IPR013830">
    <property type="entry name" value="SGNH_hydro"/>
</dbReference>
<dbReference type="SUPFAM" id="SSF52266">
    <property type="entry name" value="SGNH hydrolase"/>
    <property type="match status" value="1"/>
</dbReference>
<reference evidence="2 3" key="1">
    <citation type="submission" date="2024-06" db="EMBL/GenBank/DDBJ databases">
        <title>Chitinophaga defluvii sp. nov., isolated from municipal sewage.</title>
        <authorList>
            <person name="Zhang L."/>
        </authorList>
    </citation>
    <scope>NUCLEOTIDE SEQUENCE [LARGE SCALE GENOMIC DNA]</scope>
    <source>
        <strain evidence="2 3">H8</strain>
    </source>
</reference>
<dbReference type="CDD" id="cd00229">
    <property type="entry name" value="SGNH_hydrolase"/>
    <property type="match status" value="1"/>
</dbReference>
<organism evidence="2 3">
    <name type="scientific">Chitinophaga defluvii</name>
    <dbReference type="NCBI Taxonomy" id="3163343"/>
    <lineage>
        <taxon>Bacteria</taxon>
        <taxon>Pseudomonadati</taxon>
        <taxon>Bacteroidota</taxon>
        <taxon>Chitinophagia</taxon>
        <taxon>Chitinophagales</taxon>
        <taxon>Chitinophagaceae</taxon>
        <taxon>Chitinophaga</taxon>
    </lineage>
</organism>
<name>A0ABV2T537_9BACT</name>
<dbReference type="RefSeq" id="WP_354660782.1">
    <property type="nucleotide sequence ID" value="NZ_JBEXAC010000001.1"/>
</dbReference>
<comment type="caution">
    <text evidence="2">The sequence shown here is derived from an EMBL/GenBank/DDBJ whole genome shotgun (WGS) entry which is preliminary data.</text>
</comment>
<dbReference type="InterPro" id="IPR051532">
    <property type="entry name" value="Ester_Hydrolysis_Enzymes"/>
</dbReference>
<keyword evidence="2" id="KW-0378">Hydrolase</keyword>
<feature type="domain" description="SGNH hydrolase-type esterase" evidence="1">
    <location>
        <begin position="29"/>
        <end position="202"/>
    </location>
</feature>
<dbReference type="InterPro" id="IPR036514">
    <property type="entry name" value="SGNH_hydro_sf"/>
</dbReference>